<protein>
    <submittedName>
        <fullName evidence="1">Uncharacterized protein</fullName>
    </submittedName>
</protein>
<dbReference type="RefSeq" id="WP_311689791.1">
    <property type="nucleotide sequence ID" value="NZ_JAVRHL010000001.1"/>
</dbReference>
<accession>A0ABU3DEB0</accession>
<evidence type="ECO:0000313" key="2">
    <source>
        <dbReference type="Proteomes" id="UP001265259"/>
    </source>
</evidence>
<name>A0ABU3DEB0_9RHOB</name>
<keyword evidence="2" id="KW-1185">Reference proteome</keyword>
<sequence>MSEMSGTIEGRLLAQRKVLSMILSHLSGGGNADALMDRLRQESTFEGFEEDPGEGEGNAFAIEESLAEEIRAILRDVDARSDT</sequence>
<comment type="caution">
    <text evidence="1">The sequence shown here is derived from an EMBL/GenBank/DDBJ whole genome shotgun (WGS) entry which is preliminary data.</text>
</comment>
<proteinExistence type="predicted"/>
<dbReference type="Proteomes" id="UP001265259">
    <property type="component" value="Unassembled WGS sequence"/>
</dbReference>
<organism evidence="1 2">
    <name type="scientific">Tropicimonas omnivorans</name>
    <dbReference type="NCBI Taxonomy" id="3075590"/>
    <lineage>
        <taxon>Bacteria</taxon>
        <taxon>Pseudomonadati</taxon>
        <taxon>Pseudomonadota</taxon>
        <taxon>Alphaproteobacteria</taxon>
        <taxon>Rhodobacterales</taxon>
        <taxon>Roseobacteraceae</taxon>
        <taxon>Tropicimonas</taxon>
    </lineage>
</organism>
<dbReference type="EMBL" id="JAVRHL010000001">
    <property type="protein sequence ID" value="MDT0682045.1"/>
    <property type="molecule type" value="Genomic_DNA"/>
</dbReference>
<evidence type="ECO:0000313" key="1">
    <source>
        <dbReference type="EMBL" id="MDT0682045.1"/>
    </source>
</evidence>
<reference evidence="1 2" key="1">
    <citation type="submission" date="2023-09" db="EMBL/GenBank/DDBJ databases">
        <authorList>
            <person name="Rey-Velasco X."/>
        </authorList>
    </citation>
    <scope>NUCLEOTIDE SEQUENCE [LARGE SCALE GENOMIC DNA]</scope>
    <source>
        <strain evidence="1 2">F158</strain>
    </source>
</reference>
<gene>
    <name evidence="1" type="ORF">RM543_05065</name>
</gene>